<dbReference type="PROSITE" id="PS00022">
    <property type="entry name" value="EGF_1"/>
    <property type="match status" value="1"/>
</dbReference>
<evidence type="ECO:0000259" key="1">
    <source>
        <dbReference type="PROSITE" id="PS00022"/>
    </source>
</evidence>
<feature type="domain" description="EGF-like" evidence="1 2">
    <location>
        <begin position="57"/>
        <end position="68"/>
    </location>
</feature>
<dbReference type="PROSITE" id="PS01186">
    <property type="entry name" value="EGF_2"/>
    <property type="match status" value="1"/>
</dbReference>
<gene>
    <name evidence="3" type="ORF">ANCDUO_10336</name>
</gene>
<sequence>MIPDDVYYNTTLGSEMISFVDLYVLNQHYKCSEKCKNKPTATCANGRFPHPHKCVKCICPSGYGGPLCDRRSNLDRNR</sequence>
<evidence type="ECO:0000313" key="3">
    <source>
        <dbReference type="EMBL" id="KIH59434.1"/>
    </source>
</evidence>
<evidence type="ECO:0000313" key="4">
    <source>
        <dbReference type="Proteomes" id="UP000054047"/>
    </source>
</evidence>
<dbReference type="Proteomes" id="UP000054047">
    <property type="component" value="Unassembled WGS sequence"/>
</dbReference>
<keyword evidence="4" id="KW-1185">Reference proteome</keyword>
<proteinExistence type="predicted"/>
<dbReference type="OrthoDB" id="5776712at2759"/>
<organism evidence="3 4">
    <name type="scientific">Ancylostoma duodenale</name>
    <dbReference type="NCBI Taxonomy" id="51022"/>
    <lineage>
        <taxon>Eukaryota</taxon>
        <taxon>Metazoa</taxon>
        <taxon>Ecdysozoa</taxon>
        <taxon>Nematoda</taxon>
        <taxon>Chromadorea</taxon>
        <taxon>Rhabditida</taxon>
        <taxon>Rhabditina</taxon>
        <taxon>Rhabditomorpha</taxon>
        <taxon>Strongyloidea</taxon>
        <taxon>Ancylostomatidae</taxon>
        <taxon>Ancylostomatinae</taxon>
        <taxon>Ancylostoma</taxon>
    </lineage>
</organism>
<evidence type="ECO:0000259" key="2">
    <source>
        <dbReference type="PROSITE" id="PS01186"/>
    </source>
</evidence>
<protein>
    <recommendedName>
        <fullName evidence="1 2">EGF-like domain-containing protein</fullName>
    </recommendedName>
</protein>
<name>A0A0C2GKP5_9BILA</name>
<dbReference type="EMBL" id="KN731962">
    <property type="protein sequence ID" value="KIH59434.1"/>
    <property type="molecule type" value="Genomic_DNA"/>
</dbReference>
<dbReference type="AlphaFoldDB" id="A0A0C2GKP5"/>
<dbReference type="InterPro" id="IPR000742">
    <property type="entry name" value="EGF"/>
</dbReference>
<reference evidence="3 4" key="1">
    <citation type="submission" date="2013-12" db="EMBL/GenBank/DDBJ databases">
        <title>Draft genome of the parsitic nematode Ancylostoma duodenale.</title>
        <authorList>
            <person name="Mitreva M."/>
        </authorList>
    </citation>
    <scope>NUCLEOTIDE SEQUENCE [LARGE SCALE GENOMIC DNA]</scope>
    <source>
        <strain evidence="3 4">Zhejiang</strain>
    </source>
</reference>
<accession>A0A0C2GKP5</accession>